<dbReference type="AlphaFoldDB" id="A0A1R1I9A5"/>
<dbReference type="Gene3D" id="3.30.420.10">
    <property type="entry name" value="Ribonuclease H-like superfamily/Ribonuclease H"/>
    <property type="match status" value="1"/>
</dbReference>
<feature type="compositionally biased region" description="Basic and acidic residues" evidence="1">
    <location>
        <begin position="618"/>
        <end position="631"/>
    </location>
</feature>
<feature type="compositionally biased region" description="Basic residues" evidence="1">
    <location>
        <begin position="578"/>
        <end position="587"/>
    </location>
</feature>
<dbReference type="RefSeq" id="WP_076094036.1">
    <property type="nucleotide sequence ID" value="NZ_MTHD01000002.1"/>
</dbReference>
<proteinExistence type="predicted"/>
<protein>
    <recommendedName>
        <fullName evidence="2">Integrase catalytic domain-containing protein</fullName>
    </recommendedName>
</protein>
<organism evidence="3 4">
    <name type="scientific">Azonexus hydrophilus</name>
    <dbReference type="NCBI Taxonomy" id="418702"/>
    <lineage>
        <taxon>Bacteria</taxon>
        <taxon>Pseudomonadati</taxon>
        <taxon>Pseudomonadota</taxon>
        <taxon>Betaproteobacteria</taxon>
        <taxon>Rhodocyclales</taxon>
        <taxon>Azonexaceae</taxon>
        <taxon>Azonexus</taxon>
    </lineage>
</organism>
<dbReference type="SUPFAM" id="SSF53098">
    <property type="entry name" value="Ribonuclease H-like"/>
    <property type="match status" value="1"/>
</dbReference>
<dbReference type="InterPro" id="IPR015378">
    <property type="entry name" value="Transposase-like_Mu_C"/>
</dbReference>
<dbReference type="EMBL" id="MTHD01000002">
    <property type="protein sequence ID" value="OMG55200.1"/>
    <property type="molecule type" value="Genomic_DNA"/>
</dbReference>
<evidence type="ECO:0000259" key="2">
    <source>
        <dbReference type="PROSITE" id="PS50994"/>
    </source>
</evidence>
<dbReference type="Pfam" id="PF09299">
    <property type="entry name" value="Mu-transpos_C"/>
    <property type="match status" value="1"/>
</dbReference>
<evidence type="ECO:0000256" key="1">
    <source>
        <dbReference type="SAM" id="MobiDB-lite"/>
    </source>
</evidence>
<dbReference type="InterPro" id="IPR001584">
    <property type="entry name" value="Integrase_cat-core"/>
</dbReference>
<dbReference type="Pfam" id="PF13551">
    <property type="entry name" value="HTH_29"/>
    <property type="match status" value="1"/>
</dbReference>
<gene>
    <name evidence="3" type="ORF">BJN45_08660</name>
</gene>
<dbReference type="OrthoDB" id="5439087at2"/>
<dbReference type="STRING" id="418702.BJN45_08660"/>
<feature type="compositionally biased region" description="Polar residues" evidence="1">
    <location>
        <begin position="596"/>
        <end position="615"/>
    </location>
</feature>
<dbReference type="GO" id="GO:0015074">
    <property type="term" value="P:DNA integration"/>
    <property type="evidence" value="ECO:0007669"/>
    <property type="project" value="InterPro"/>
</dbReference>
<dbReference type="InterPro" id="IPR036397">
    <property type="entry name" value="RNaseH_sf"/>
</dbReference>
<comment type="caution">
    <text evidence="3">The sequence shown here is derived from an EMBL/GenBank/DDBJ whole genome shotgun (WGS) entry which is preliminary data.</text>
</comment>
<dbReference type="InterPro" id="IPR009057">
    <property type="entry name" value="Homeodomain-like_sf"/>
</dbReference>
<dbReference type="Proteomes" id="UP000187526">
    <property type="component" value="Unassembled WGS sequence"/>
</dbReference>
<evidence type="ECO:0000313" key="4">
    <source>
        <dbReference type="Proteomes" id="UP000187526"/>
    </source>
</evidence>
<sequence length="631" mass="72017">MTKAFISVFPGAIIDARGEKFLVLKFADADQIVARRLSDNRDEIFSFSDIEASSVRQTNESDQQAHRDLGTLSEEEREDAIAIYNVISPLLAKKGRTAQMAQEAADLAGVNRATIYRWIHQFEKTGTLSGLMRRRRADAGKKRLPEAVEKIIDSIIKDEYLTKQKASIQHAYRKLKNALVSQNQPVIHYNTFRRRIRALAPEAVALRREGENAALRYQPNKGTVPNADYPYALIQIDHTPVDLILVDEIHRTPIGRPWITLAIDVFSRMVAGWYVSLDPPGNLSTGICISNLILSKQELVANLGLDFPWPCQGKPSVIHADNAKEFRGKMLEHACQEHLIDLQFRKLRKPRYGSHIETYLGTLGKRIHTLPGTTFSNVQQRGEYESESEAAMTLPEFEKWLGNLILGEYHHEIHSTLGMPPIEKYRQGIVGDGDQIGVGQIPIARDANLLRIDFLPMEERTVQAYGIQIDNIYYYSDVLRRWIGARKAHSKRSKRKFIIRRDPRNISSIIFYDPELQQHFAIPYRDPTRPAISLWELHAAQNHLKTQGKAAEDEETIFRALDSMWAIERNSKELTMKARRQRERNRLHGLVPKLLQTPQSPADEQLSPTPTSGKGKTQKFDRSQLKPFDEN</sequence>
<dbReference type="GO" id="GO:0003676">
    <property type="term" value="F:nucleic acid binding"/>
    <property type="evidence" value="ECO:0007669"/>
    <property type="project" value="InterPro"/>
</dbReference>
<feature type="region of interest" description="Disordered" evidence="1">
    <location>
        <begin position="578"/>
        <end position="631"/>
    </location>
</feature>
<dbReference type="SUPFAM" id="SSF46689">
    <property type="entry name" value="Homeodomain-like"/>
    <property type="match status" value="1"/>
</dbReference>
<name>A0A1R1I9A5_9RHOO</name>
<evidence type="ECO:0000313" key="3">
    <source>
        <dbReference type="EMBL" id="OMG55200.1"/>
    </source>
</evidence>
<accession>A0A1R1I9A5</accession>
<dbReference type="PROSITE" id="PS50994">
    <property type="entry name" value="INTEGRASE"/>
    <property type="match status" value="1"/>
</dbReference>
<feature type="domain" description="Integrase catalytic" evidence="2">
    <location>
        <begin position="236"/>
        <end position="429"/>
    </location>
</feature>
<keyword evidence="4" id="KW-1185">Reference proteome</keyword>
<dbReference type="InterPro" id="IPR012337">
    <property type="entry name" value="RNaseH-like_sf"/>
</dbReference>
<reference evidence="3 4" key="1">
    <citation type="submission" date="2016-10" db="EMBL/GenBank/DDBJ databases">
        <title>Alkaliphiles isolated from bioreactors.</title>
        <authorList>
            <person name="Salah Z."/>
            <person name="Rout S.P."/>
            <person name="Humphreys P.N."/>
        </authorList>
    </citation>
    <scope>NUCLEOTIDE SEQUENCE [LARGE SCALE GENOMIC DNA]</scope>
    <source>
        <strain evidence="3 4">ZS02</strain>
    </source>
</reference>
<dbReference type="Gene3D" id="1.10.10.60">
    <property type="entry name" value="Homeodomain-like"/>
    <property type="match status" value="1"/>
</dbReference>